<dbReference type="AlphaFoldDB" id="A0A8J6UEV6"/>
<dbReference type="EMBL" id="JACXAF010000014">
    <property type="protein sequence ID" value="MBD1390059.1"/>
    <property type="molecule type" value="Genomic_DNA"/>
</dbReference>
<evidence type="ECO:0000313" key="5">
    <source>
        <dbReference type="Proteomes" id="UP000638014"/>
    </source>
</evidence>
<dbReference type="InterPro" id="IPR001375">
    <property type="entry name" value="Peptidase_S9_cat"/>
</dbReference>
<dbReference type="InterPro" id="IPR011042">
    <property type="entry name" value="6-blade_b-propeller_TolB-like"/>
</dbReference>
<dbReference type="InterPro" id="IPR050278">
    <property type="entry name" value="Serine_Prot_S9B/DPPIV"/>
</dbReference>
<dbReference type="GO" id="GO:0006508">
    <property type="term" value="P:proteolysis"/>
    <property type="evidence" value="ECO:0007669"/>
    <property type="project" value="InterPro"/>
</dbReference>
<dbReference type="Gene3D" id="3.40.50.1820">
    <property type="entry name" value="alpha/beta hydrolase"/>
    <property type="match status" value="1"/>
</dbReference>
<sequence length="820" mass="92450">MIRYSIVASLVMLTACAQTSTDVATTAPTATTVLTATVPSQPQGLTLQQIMADPEWIGYQPYASHWHWDGSAVYYDQKVKDQVYYQRVKLDLQGNTDIVPIEQRYLTDMEEGVTSADGKWRAYIFRGNLMLANMSSGDVKQLTRNSDDVSQPRFMADGRISYRQGNQFFALNLHSGERMQLADVRLEDSPKPPAQPEGFVAQEQHKLIQWVADNHKRAEQRFDNKQEWQQQDPSAAPEPIYLGDDHELLAARLSASGRYLLLAYAEERDSGSDSDIMPNYITTDGTIETQSVRPRVGDEDPAPLQLMLVDNQTGAMTILDMSVLPGIEDDVFKAVRAANRQAYGSAYEAPEQQDRKLQLMEDWGLSHPSIIWHPQQDTALLMVEAVDNKDRWIASVDSSGLVQPQHRLHDDAWVNYDFNEFGWLGDQVYYLSEQMGYSNLYVKSLKGKTRRLVGGNQEVQSLTVSPDGAYIYYVSNPSHPGIYDVYRVATDSGKITQLTDLKGMTAYQLSPNGEQLLLTHSTMTQPPELFVTAADGKGQVKQLSNTVKAEFQAIDWQQPEIVAMPSAHDAQPVYAKIFYPQGYDANNATQYPAVMFVHGAGYLQNVHAGWSGYFREYMFHNLLAEQGYVVMDIDYRGSQGYGRDVRTAIYRNMGHPEVEDMATGVEWLAQNANVDGKRVGVYGGSYGGFLTFMALFREPDLFAAGAALRPVTDWAHYNAPYTSNILNTPQIDPQAYRVSSPIYHAEGLNKPLLINAPMLDNNVFFQDVVRLVQRLIELEKDDFETAIFPVEPHGFKEPSSWLDEYKRIHKLFETHLKPQQ</sequence>
<feature type="signal peptide" evidence="1">
    <location>
        <begin position="1"/>
        <end position="17"/>
    </location>
</feature>
<evidence type="ECO:0000313" key="4">
    <source>
        <dbReference type="EMBL" id="MBD1390059.1"/>
    </source>
</evidence>
<keyword evidence="1" id="KW-0732">Signal</keyword>
<dbReference type="Pfam" id="PF00326">
    <property type="entry name" value="Peptidase_S9"/>
    <property type="match status" value="1"/>
</dbReference>
<comment type="caution">
    <text evidence="4">The sequence shown here is derived from an EMBL/GenBank/DDBJ whole genome shotgun (WGS) entry which is preliminary data.</text>
</comment>
<evidence type="ECO:0000259" key="2">
    <source>
        <dbReference type="Pfam" id="PF00326"/>
    </source>
</evidence>
<dbReference type="PANTHER" id="PTHR11731:SF193">
    <property type="entry name" value="DIPEPTIDYL PEPTIDASE 9"/>
    <property type="match status" value="1"/>
</dbReference>
<dbReference type="PANTHER" id="PTHR11731">
    <property type="entry name" value="PROTEASE FAMILY S9B,C DIPEPTIDYL-PEPTIDASE IV-RELATED"/>
    <property type="match status" value="1"/>
</dbReference>
<feature type="domain" description="Dipeptidylpeptidase IV N-terminal" evidence="3">
    <location>
        <begin position="370"/>
        <end position="527"/>
    </location>
</feature>
<dbReference type="RefSeq" id="WP_191145137.1">
    <property type="nucleotide sequence ID" value="NZ_JACXAF010000014.1"/>
</dbReference>
<dbReference type="InterPro" id="IPR002469">
    <property type="entry name" value="Peptidase_S9B_N"/>
</dbReference>
<dbReference type="Gene3D" id="2.120.10.30">
    <property type="entry name" value="TolB, C-terminal domain"/>
    <property type="match status" value="1"/>
</dbReference>
<dbReference type="GO" id="GO:0008236">
    <property type="term" value="F:serine-type peptidase activity"/>
    <property type="evidence" value="ECO:0007669"/>
    <property type="project" value="InterPro"/>
</dbReference>
<protein>
    <submittedName>
        <fullName evidence="4">Prolyl oligopeptidase family serine peptidase</fullName>
    </submittedName>
</protein>
<dbReference type="SUPFAM" id="SSF53474">
    <property type="entry name" value="alpha/beta-Hydrolases"/>
    <property type="match status" value="1"/>
</dbReference>
<dbReference type="Gene3D" id="2.140.10.30">
    <property type="entry name" value="Dipeptidylpeptidase IV, N-terminal domain"/>
    <property type="match status" value="1"/>
</dbReference>
<keyword evidence="5" id="KW-1185">Reference proteome</keyword>
<evidence type="ECO:0000259" key="3">
    <source>
        <dbReference type="Pfam" id="PF00930"/>
    </source>
</evidence>
<evidence type="ECO:0000256" key="1">
    <source>
        <dbReference type="SAM" id="SignalP"/>
    </source>
</evidence>
<feature type="chain" id="PRO_5035291862" evidence="1">
    <location>
        <begin position="18"/>
        <end position="820"/>
    </location>
</feature>
<organism evidence="4 5">
    <name type="scientific">Neiella litorisoli</name>
    <dbReference type="NCBI Taxonomy" id="2771431"/>
    <lineage>
        <taxon>Bacteria</taxon>
        <taxon>Pseudomonadati</taxon>
        <taxon>Pseudomonadota</taxon>
        <taxon>Gammaproteobacteria</taxon>
        <taxon>Alteromonadales</taxon>
        <taxon>Echinimonadaceae</taxon>
        <taxon>Neiella</taxon>
    </lineage>
</organism>
<dbReference type="InterPro" id="IPR029058">
    <property type="entry name" value="AB_hydrolase_fold"/>
</dbReference>
<dbReference type="Pfam" id="PF00930">
    <property type="entry name" value="DPPIV_N"/>
    <property type="match status" value="1"/>
</dbReference>
<gene>
    <name evidence="4" type="ORF">IC617_11520</name>
</gene>
<proteinExistence type="predicted"/>
<name>A0A8J6UEV6_9GAMM</name>
<dbReference type="GO" id="GO:0008239">
    <property type="term" value="F:dipeptidyl-peptidase activity"/>
    <property type="evidence" value="ECO:0007669"/>
    <property type="project" value="TreeGrafter"/>
</dbReference>
<accession>A0A8J6UEV6</accession>
<dbReference type="Proteomes" id="UP000638014">
    <property type="component" value="Unassembled WGS sequence"/>
</dbReference>
<feature type="domain" description="Peptidase S9 prolyl oligopeptidase catalytic" evidence="2">
    <location>
        <begin position="621"/>
        <end position="817"/>
    </location>
</feature>
<reference evidence="4" key="1">
    <citation type="submission" date="2020-09" db="EMBL/GenBank/DDBJ databases">
        <title>A novel bacterium of genus Neiella, isolated from South China Sea.</title>
        <authorList>
            <person name="Huang H."/>
            <person name="Mo K."/>
            <person name="Hu Y."/>
        </authorList>
    </citation>
    <scope>NUCLEOTIDE SEQUENCE</scope>
    <source>
        <strain evidence="4">HB171785</strain>
    </source>
</reference>
<dbReference type="SUPFAM" id="SSF82171">
    <property type="entry name" value="DPP6 N-terminal domain-like"/>
    <property type="match status" value="1"/>
</dbReference>
<dbReference type="PROSITE" id="PS51257">
    <property type="entry name" value="PROKAR_LIPOPROTEIN"/>
    <property type="match status" value="1"/>
</dbReference>